<accession>A0A9N9K1D5</accession>
<dbReference type="EMBL" id="CAJVPZ010078186">
    <property type="protein sequence ID" value="CAG8805984.1"/>
    <property type="molecule type" value="Genomic_DNA"/>
</dbReference>
<name>A0A9N9K1D5_9GLOM</name>
<protein>
    <submittedName>
        <fullName evidence="2">8238_t:CDS:1</fullName>
    </submittedName>
</protein>
<sequence>MSYFCEYSQLSEEIQELQKEIAELFNKEEEIIATNDFTEINNYYQNLEHKQEIYTNLLAELEDWINLDTYEGQKIFEEKYNLKRAINSILNKR</sequence>
<keyword evidence="3" id="KW-1185">Reference proteome</keyword>
<keyword evidence="1" id="KW-0175">Coiled coil</keyword>
<dbReference type="AlphaFoldDB" id="A0A9N9K1D5"/>
<proteinExistence type="predicted"/>
<evidence type="ECO:0000313" key="2">
    <source>
        <dbReference type="EMBL" id="CAG8805984.1"/>
    </source>
</evidence>
<dbReference type="Proteomes" id="UP000789396">
    <property type="component" value="Unassembled WGS sequence"/>
</dbReference>
<evidence type="ECO:0000313" key="3">
    <source>
        <dbReference type="Proteomes" id="UP000789396"/>
    </source>
</evidence>
<evidence type="ECO:0000256" key="1">
    <source>
        <dbReference type="SAM" id="Coils"/>
    </source>
</evidence>
<reference evidence="2" key="1">
    <citation type="submission" date="2021-06" db="EMBL/GenBank/DDBJ databases">
        <authorList>
            <person name="Kallberg Y."/>
            <person name="Tangrot J."/>
            <person name="Rosling A."/>
        </authorList>
    </citation>
    <scope>NUCLEOTIDE SEQUENCE</scope>
    <source>
        <strain evidence="2">IN212</strain>
    </source>
</reference>
<dbReference type="OrthoDB" id="2445123at2759"/>
<organism evidence="2 3">
    <name type="scientific">Racocetra fulgida</name>
    <dbReference type="NCBI Taxonomy" id="60492"/>
    <lineage>
        <taxon>Eukaryota</taxon>
        <taxon>Fungi</taxon>
        <taxon>Fungi incertae sedis</taxon>
        <taxon>Mucoromycota</taxon>
        <taxon>Glomeromycotina</taxon>
        <taxon>Glomeromycetes</taxon>
        <taxon>Diversisporales</taxon>
        <taxon>Gigasporaceae</taxon>
        <taxon>Racocetra</taxon>
    </lineage>
</organism>
<feature type="non-terminal residue" evidence="2">
    <location>
        <position position="93"/>
    </location>
</feature>
<feature type="coiled-coil region" evidence="1">
    <location>
        <begin position="7"/>
        <end position="34"/>
    </location>
</feature>
<comment type="caution">
    <text evidence="2">The sequence shown here is derived from an EMBL/GenBank/DDBJ whole genome shotgun (WGS) entry which is preliminary data.</text>
</comment>
<gene>
    <name evidence="2" type="ORF">RFULGI_LOCUS18227</name>
</gene>